<dbReference type="SUPFAM" id="SSF57625">
    <property type="entry name" value="Invertebrate chitin-binding proteins"/>
    <property type="match status" value="1"/>
</dbReference>
<evidence type="ECO:0000313" key="2">
    <source>
        <dbReference type="Proteomes" id="UP001652625"/>
    </source>
</evidence>
<evidence type="ECO:0000313" key="3">
    <source>
        <dbReference type="RefSeq" id="XP_065659214.1"/>
    </source>
</evidence>
<dbReference type="Proteomes" id="UP001652625">
    <property type="component" value="Chromosome 08"/>
</dbReference>
<dbReference type="Gene3D" id="3.20.20.80">
    <property type="entry name" value="Glycosidases"/>
    <property type="match status" value="1"/>
</dbReference>
<feature type="chain" id="PRO_5047040201" evidence="1">
    <location>
        <begin position="20"/>
        <end position="173"/>
    </location>
</feature>
<dbReference type="GeneID" id="100199767"/>
<keyword evidence="1" id="KW-0732">Signal</keyword>
<evidence type="ECO:0000256" key="1">
    <source>
        <dbReference type="SAM" id="SignalP"/>
    </source>
</evidence>
<sequence length="173" mass="18871">MELLLLILTFAGIQVYVSADKPAPTPVAPPCPQSLCAGKSDGNYNIPSFPHDFVQCANGIAYCQSCWPQSLMFNQACNQCLYEGDTACYTTKVWVPQPTPYCPDECPGRGQKFSGNIADVISNKGKGNPYQYVACWMGVTMGCISCPSGLKFNEESNACLYDGLYFTEPSKKK</sequence>
<organism evidence="2 3">
    <name type="scientific">Hydra vulgaris</name>
    <name type="common">Hydra</name>
    <name type="synonym">Hydra attenuata</name>
    <dbReference type="NCBI Taxonomy" id="6087"/>
    <lineage>
        <taxon>Eukaryota</taxon>
        <taxon>Metazoa</taxon>
        <taxon>Cnidaria</taxon>
        <taxon>Hydrozoa</taxon>
        <taxon>Hydroidolina</taxon>
        <taxon>Anthoathecata</taxon>
        <taxon>Aplanulata</taxon>
        <taxon>Hydridae</taxon>
        <taxon>Hydra</taxon>
    </lineage>
</organism>
<reference evidence="3" key="1">
    <citation type="submission" date="2025-08" db="UniProtKB">
        <authorList>
            <consortium name="RefSeq"/>
        </authorList>
    </citation>
    <scope>IDENTIFICATION</scope>
</reference>
<dbReference type="InterPro" id="IPR036508">
    <property type="entry name" value="Chitin-bd_dom_sf"/>
</dbReference>
<feature type="signal peptide" evidence="1">
    <location>
        <begin position="1"/>
        <end position="19"/>
    </location>
</feature>
<gene>
    <name evidence="3" type="primary">LOC100199767</name>
</gene>
<keyword evidence="2" id="KW-1185">Reference proteome</keyword>
<proteinExistence type="predicted"/>
<protein>
    <submittedName>
        <fullName evidence="3">Chondroitin proteoglycan 2</fullName>
    </submittedName>
</protein>
<name>A0ABM4CC09_HYDVU</name>
<accession>A0ABM4CC09</accession>
<dbReference type="RefSeq" id="XP_065659214.1">
    <property type="nucleotide sequence ID" value="XM_065803142.1"/>
</dbReference>